<dbReference type="GO" id="GO:0000956">
    <property type="term" value="P:nuclear-transcribed mRNA catabolic process"/>
    <property type="evidence" value="ECO:0007669"/>
    <property type="project" value="TreeGrafter"/>
</dbReference>
<evidence type="ECO:0000313" key="9">
    <source>
        <dbReference type="Proteomes" id="UP000007264"/>
    </source>
</evidence>
<name>I0YWN0_COCSC</name>
<dbReference type="OrthoDB" id="10262308at2759"/>
<dbReference type="GO" id="GO:0005737">
    <property type="term" value="C:cytoplasm"/>
    <property type="evidence" value="ECO:0007669"/>
    <property type="project" value="UniProtKB-SubCell"/>
</dbReference>
<dbReference type="GO" id="GO:0006364">
    <property type="term" value="P:rRNA processing"/>
    <property type="evidence" value="ECO:0007669"/>
    <property type="project" value="TreeGrafter"/>
</dbReference>
<evidence type="ECO:0000256" key="4">
    <source>
        <dbReference type="ARBA" id="ARBA00022490"/>
    </source>
</evidence>
<dbReference type="Pfam" id="PF17777">
    <property type="entry name" value="RL10P_insert"/>
    <property type="match status" value="1"/>
</dbReference>
<evidence type="ECO:0000313" key="8">
    <source>
        <dbReference type="EMBL" id="EIE22799.1"/>
    </source>
</evidence>
<dbReference type="eggNOG" id="KOG0816">
    <property type="taxonomic scope" value="Eukaryota"/>
</dbReference>
<keyword evidence="5 6" id="KW-0539">Nucleus</keyword>
<dbReference type="Gene3D" id="3.30.70.1730">
    <property type="match status" value="1"/>
</dbReference>
<dbReference type="Gene3D" id="3.90.105.20">
    <property type="match status" value="1"/>
</dbReference>
<comment type="function">
    <text evidence="2 6">Component of the ribosome assembly machinery. Nuclear paralog of the ribosomal protein P0, it binds pre-60S subunits at an early stage of assembly in the nucleolus, and is replaced by P0 in cytoplasmic pre-60S subunits and mature 80S ribosomes.</text>
</comment>
<dbReference type="KEGG" id="csl:COCSUDRAFT_66402"/>
<comment type="similarity">
    <text evidence="3 6">Belongs to the universal ribosomal protein uL10 family.</text>
</comment>
<dbReference type="RefSeq" id="XP_005647343.1">
    <property type="nucleotide sequence ID" value="XM_005647286.1"/>
</dbReference>
<dbReference type="STRING" id="574566.I0YWN0"/>
<keyword evidence="9" id="KW-1185">Reference proteome</keyword>
<dbReference type="InterPro" id="IPR033867">
    <property type="entry name" value="Mrt4"/>
</dbReference>
<keyword evidence="4 6" id="KW-0963">Cytoplasm</keyword>
<organism evidence="8 9">
    <name type="scientific">Coccomyxa subellipsoidea (strain C-169)</name>
    <name type="common">Green microalga</name>
    <dbReference type="NCBI Taxonomy" id="574566"/>
    <lineage>
        <taxon>Eukaryota</taxon>
        <taxon>Viridiplantae</taxon>
        <taxon>Chlorophyta</taxon>
        <taxon>core chlorophytes</taxon>
        <taxon>Trebouxiophyceae</taxon>
        <taxon>Trebouxiophyceae incertae sedis</taxon>
        <taxon>Coccomyxaceae</taxon>
        <taxon>Coccomyxa</taxon>
        <taxon>Coccomyxa subellipsoidea</taxon>
    </lineage>
</organism>
<accession>I0YWN0</accession>
<feature type="domain" description="Large ribosomal subunit protein uL10-like insertion" evidence="7">
    <location>
        <begin position="126"/>
        <end position="200"/>
    </location>
</feature>
<comment type="subunit">
    <text evidence="6">Associates with the pre-60S ribosomal particle.</text>
</comment>
<dbReference type="SUPFAM" id="SSF160369">
    <property type="entry name" value="Ribosomal protein L10-like"/>
    <property type="match status" value="1"/>
</dbReference>
<dbReference type="PANTHER" id="PTHR45841:SF1">
    <property type="entry name" value="MRNA TURNOVER PROTEIN 4 HOMOLOG"/>
    <property type="match status" value="1"/>
</dbReference>
<evidence type="ECO:0000256" key="3">
    <source>
        <dbReference type="ARBA" id="ARBA00008889"/>
    </source>
</evidence>
<comment type="subcellular location">
    <subcellularLocation>
        <location evidence="6">Cytoplasm</location>
    </subcellularLocation>
    <subcellularLocation>
        <location evidence="6">Nucleus</location>
        <location evidence="6">Nucleolus</location>
    </subcellularLocation>
</comment>
<dbReference type="GO" id="GO:0003723">
    <property type="term" value="F:RNA binding"/>
    <property type="evidence" value="ECO:0007669"/>
    <property type="project" value="TreeGrafter"/>
</dbReference>
<evidence type="ECO:0000256" key="6">
    <source>
        <dbReference type="RuleBase" id="RU364039"/>
    </source>
</evidence>
<dbReference type="InterPro" id="IPR040637">
    <property type="entry name" value="Ribosomal_uL10-like_insert"/>
</dbReference>
<dbReference type="FunFam" id="3.90.105.20:FF:000003">
    <property type="entry name" value="Ribosome assembly factor mrt4"/>
    <property type="match status" value="1"/>
</dbReference>
<reference evidence="8 9" key="1">
    <citation type="journal article" date="2012" name="Genome Biol.">
        <title>The genome of the polar eukaryotic microalga coccomyxa subellipsoidea reveals traits of cold adaptation.</title>
        <authorList>
            <person name="Blanc G."/>
            <person name="Agarkova I."/>
            <person name="Grimwood J."/>
            <person name="Kuo A."/>
            <person name="Brueggeman A."/>
            <person name="Dunigan D."/>
            <person name="Gurnon J."/>
            <person name="Ladunga I."/>
            <person name="Lindquist E."/>
            <person name="Lucas S."/>
            <person name="Pangilinan J."/>
            <person name="Proschold T."/>
            <person name="Salamov A."/>
            <person name="Schmutz J."/>
            <person name="Weeks D."/>
            <person name="Yamada T."/>
            <person name="Claverie J.M."/>
            <person name="Grigoriev I."/>
            <person name="Van Etten J."/>
            <person name="Lomsadze A."/>
            <person name="Borodovsky M."/>
        </authorList>
    </citation>
    <scope>NUCLEOTIDE SEQUENCE [LARGE SCALE GENOMIC DNA]</scope>
    <source>
        <strain evidence="8 9">C-169</strain>
    </source>
</reference>
<dbReference type="Proteomes" id="UP000007264">
    <property type="component" value="Unassembled WGS sequence"/>
</dbReference>
<dbReference type="InterPro" id="IPR001790">
    <property type="entry name" value="Ribosomal_uL10"/>
</dbReference>
<dbReference type="Pfam" id="PF00466">
    <property type="entry name" value="Ribosomal_L10"/>
    <property type="match status" value="1"/>
</dbReference>
<dbReference type="GO" id="GO:0030687">
    <property type="term" value="C:preribosome, large subunit precursor"/>
    <property type="evidence" value="ECO:0007669"/>
    <property type="project" value="TreeGrafter"/>
</dbReference>
<evidence type="ECO:0000256" key="1">
    <source>
        <dbReference type="ARBA" id="ARBA00002200"/>
    </source>
</evidence>
<evidence type="ECO:0000256" key="5">
    <source>
        <dbReference type="ARBA" id="ARBA00023242"/>
    </source>
</evidence>
<dbReference type="GO" id="GO:0005730">
    <property type="term" value="C:nucleolus"/>
    <property type="evidence" value="ECO:0007669"/>
    <property type="project" value="UniProtKB-SubCell"/>
</dbReference>
<proteinExistence type="inferred from homology"/>
<comment type="function">
    <text evidence="1">Ribosomal protein P0 is the functional equivalent of E.coli protein L10.</text>
</comment>
<dbReference type="PANTHER" id="PTHR45841">
    <property type="entry name" value="MRNA TURNOVER PROTEIN 4 MRTO4"/>
    <property type="match status" value="1"/>
</dbReference>
<dbReference type="GeneID" id="17040786"/>
<evidence type="ECO:0000256" key="2">
    <source>
        <dbReference type="ARBA" id="ARBA00004046"/>
    </source>
</evidence>
<dbReference type="InterPro" id="IPR043141">
    <property type="entry name" value="Ribosomal_uL10-like_sf"/>
</dbReference>
<dbReference type="InterPro" id="IPR043164">
    <property type="entry name" value="Ribosomal_uL10-like_insert_sf"/>
</dbReference>
<keyword evidence="6" id="KW-0690">Ribosome biogenesis</keyword>
<gene>
    <name evidence="8" type="ORF">COCSUDRAFT_66402</name>
</gene>
<dbReference type="CDD" id="cd05796">
    <property type="entry name" value="Ribosomal_P0_like"/>
    <property type="match status" value="1"/>
</dbReference>
<evidence type="ECO:0000259" key="7">
    <source>
        <dbReference type="Pfam" id="PF17777"/>
    </source>
</evidence>
<dbReference type="EMBL" id="AGSI01000009">
    <property type="protein sequence ID" value="EIE22799.1"/>
    <property type="molecule type" value="Genomic_DNA"/>
</dbReference>
<comment type="caution">
    <text evidence="8">The sequence shown here is derived from an EMBL/GenBank/DDBJ whole genome shotgun (WGS) entry which is preliminary data.</text>
</comment>
<protein>
    <recommendedName>
        <fullName evidence="6">Ribosome assembly factor mrt4</fullName>
    </recommendedName>
</protein>
<sequence length="243" mass="27841">MPKSKRNKIVPLTKVKKKTKEWKEGIITSVRNFVDQYPSIYLIKYENMRNDKFKELREEKLDTSRFCLASNKVLRVALGHDETDEYRKNLALLSDEITGSVGLFFTQLPHDQVLTLFEEFEELDYARAGSRATEDFELVAGPLNGPLGPLPHTVEPLLRKYGLPTKLNKGVVELVSDVTVCRAGDMLTPNQAALLRVFEIKMAAFRMYPIGHWHAEDQMYHEIPQPAQEHPIGIEGEEEHFSD</sequence>
<dbReference type="AlphaFoldDB" id="I0YWN0"/>
<dbReference type="InterPro" id="IPR051742">
    <property type="entry name" value="Ribosome_Assembly_uL10"/>
</dbReference>
<dbReference type="GO" id="GO:0000027">
    <property type="term" value="P:ribosomal large subunit assembly"/>
    <property type="evidence" value="ECO:0007669"/>
    <property type="project" value="InterPro"/>
</dbReference>